<name>A0A915K5D9_ROMCU</name>
<organism evidence="1 2">
    <name type="scientific">Romanomermis culicivorax</name>
    <name type="common">Nematode worm</name>
    <dbReference type="NCBI Taxonomy" id="13658"/>
    <lineage>
        <taxon>Eukaryota</taxon>
        <taxon>Metazoa</taxon>
        <taxon>Ecdysozoa</taxon>
        <taxon>Nematoda</taxon>
        <taxon>Enoplea</taxon>
        <taxon>Dorylaimia</taxon>
        <taxon>Mermithida</taxon>
        <taxon>Mermithoidea</taxon>
        <taxon>Mermithidae</taxon>
        <taxon>Romanomermis</taxon>
    </lineage>
</organism>
<keyword evidence="1" id="KW-1185">Reference proteome</keyword>
<evidence type="ECO:0000313" key="2">
    <source>
        <dbReference type="WBParaSite" id="nRc.2.0.1.t33077-RA"/>
    </source>
</evidence>
<dbReference type="AlphaFoldDB" id="A0A915K5D9"/>
<sequence>MFTGFVCDEHFWVRTKFFAVLYKITKMSGISMSDNGFPGSETRCFPAMKSINLSGPRNQNFSALGAEQ</sequence>
<dbReference type="WBParaSite" id="nRc.2.0.1.t33077-RA">
    <property type="protein sequence ID" value="nRc.2.0.1.t33077-RA"/>
    <property type="gene ID" value="nRc.2.0.1.g33077"/>
</dbReference>
<reference evidence="2" key="1">
    <citation type="submission" date="2022-11" db="UniProtKB">
        <authorList>
            <consortium name="WormBaseParasite"/>
        </authorList>
    </citation>
    <scope>IDENTIFICATION</scope>
</reference>
<proteinExistence type="predicted"/>
<protein>
    <submittedName>
        <fullName evidence="2">Uncharacterized protein</fullName>
    </submittedName>
</protein>
<accession>A0A915K5D9</accession>
<dbReference type="Proteomes" id="UP000887565">
    <property type="component" value="Unplaced"/>
</dbReference>
<evidence type="ECO:0000313" key="1">
    <source>
        <dbReference type="Proteomes" id="UP000887565"/>
    </source>
</evidence>